<dbReference type="Proteomes" id="UP000319374">
    <property type="component" value="Chromosome"/>
</dbReference>
<dbReference type="InterPro" id="IPR007497">
    <property type="entry name" value="SIMPL/DUF541"/>
</dbReference>
<evidence type="ECO:0008006" key="4">
    <source>
        <dbReference type="Google" id="ProtNLM"/>
    </source>
</evidence>
<dbReference type="Gene3D" id="3.30.110.170">
    <property type="entry name" value="Protein of unknown function (DUF541), domain 1"/>
    <property type="match status" value="1"/>
</dbReference>
<dbReference type="GeneID" id="98673369"/>
<keyword evidence="1" id="KW-0732">Signal</keyword>
<feature type="chain" id="PRO_5021397279" description="SIMPL domain-containing protein" evidence="1">
    <location>
        <begin position="20"/>
        <end position="231"/>
    </location>
</feature>
<dbReference type="RefSeq" id="WP_141428555.1">
    <property type="nucleotide sequence ID" value="NZ_AP019736.1"/>
</dbReference>
<dbReference type="OrthoDB" id="1118849at2"/>
<gene>
    <name evidence="2" type="ORF">A5CPEGH6_13920</name>
</gene>
<sequence length="231" mass="25672">MKRLIVLAAAALMAFPAMAQMQEAYPSYIQVNGRAEKEITPDEFYLQVVINERDSKGRISVESQQRDMIAALRKLSVDVEKQLKVANLSSEFFKKNTSVATAKYQLQLGSAAEVAKVWQTLDALGISNVSILKVSHSKLEAYKQEVRLAAMRNARQSACEMAEAIGQSIGKCFYIYDSNNNVMPTYYDNMIVMRSAKAFGAAADEAASADEPLDFKTIRLEYGVQAKFVLE</sequence>
<dbReference type="EMBL" id="AP019736">
    <property type="protein sequence ID" value="BBL06754.1"/>
    <property type="molecule type" value="Genomic_DNA"/>
</dbReference>
<dbReference type="KEGG" id="ada:A5CPEGH6_13920"/>
<protein>
    <recommendedName>
        <fullName evidence="4">SIMPL domain-containing protein</fullName>
    </recommendedName>
</protein>
<dbReference type="Pfam" id="PF04402">
    <property type="entry name" value="SIMPL"/>
    <property type="match status" value="1"/>
</dbReference>
<dbReference type="PANTHER" id="PTHR34387">
    <property type="entry name" value="SLR1258 PROTEIN"/>
    <property type="match status" value="1"/>
</dbReference>
<accession>A0A4Y1X214</accession>
<organism evidence="2 3">
    <name type="scientific">Alistipes dispar</name>
    <dbReference type="NCBI Taxonomy" id="2585119"/>
    <lineage>
        <taxon>Bacteria</taxon>
        <taxon>Pseudomonadati</taxon>
        <taxon>Bacteroidota</taxon>
        <taxon>Bacteroidia</taxon>
        <taxon>Bacteroidales</taxon>
        <taxon>Rikenellaceae</taxon>
        <taxon>Alistipes</taxon>
    </lineage>
</organism>
<name>A0A4Y1X214_9BACT</name>
<dbReference type="GO" id="GO:0006974">
    <property type="term" value="P:DNA damage response"/>
    <property type="evidence" value="ECO:0007669"/>
    <property type="project" value="TreeGrafter"/>
</dbReference>
<evidence type="ECO:0000256" key="1">
    <source>
        <dbReference type="SAM" id="SignalP"/>
    </source>
</evidence>
<proteinExistence type="predicted"/>
<dbReference type="PANTHER" id="PTHR34387:SF1">
    <property type="entry name" value="PERIPLASMIC IMMUNOGENIC PROTEIN"/>
    <property type="match status" value="1"/>
</dbReference>
<dbReference type="AlphaFoldDB" id="A0A4Y1X214"/>
<feature type="signal peptide" evidence="1">
    <location>
        <begin position="1"/>
        <end position="19"/>
    </location>
</feature>
<evidence type="ECO:0000313" key="3">
    <source>
        <dbReference type="Proteomes" id="UP000319374"/>
    </source>
</evidence>
<evidence type="ECO:0000313" key="2">
    <source>
        <dbReference type="EMBL" id="BBL06754.1"/>
    </source>
</evidence>
<dbReference type="InterPro" id="IPR052022">
    <property type="entry name" value="26kDa_periplasmic_antigen"/>
</dbReference>
<keyword evidence="3" id="KW-1185">Reference proteome</keyword>
<reference evidence="3" key="1">
    <citation type="submission" date="2019-06" db="EMBL/GenBank/DDBJ databases">
        <title>Alistipes onderdonkii subsp. vulgaris subsp. nov., Alistipes dispar sp. nov. and Alistipes communis sp. nov., isolated from human faeces, and creation of Alistipes onderdonkii subsp. onderdonkii subsp. nov.</title>
        <authorList>
            <person name="Sakamoto M."/>
            <person name="Ikeyama N."/>
            <person name="Ogata Y."/>
            <person name="Suda W."/>
            <person name="Iino T."/>
            <person name="Hattori M."/>
            <person name="Ohkuma M."/>
        </authorList>
    </citation>
    <scope>NUCLEOTIDE SEQUENCE [LARGE SCALE GENOMIC DNA]</scope>
    <source>
        <strain evidence="3">5CPEGH6</strain>
    </source>
</reference>